<feature type="region of interest" description="Disordered" evidence="1">
    <location>
        <begin position="382"/>
        <end position="472"/>
    </location>
</feature>
<organism evidence="3 4">
    <name type="scientific">Cercospora zeae-maydis SCOH1-5</name>
    <dbReference type="NCBI Taxonomy" id="717836"/>
    <lineage>
        <taxon>Eukaryota</taxon>
        <taxon>Fungi</taxon>
        <taxon>Dikarya</taxon>
        <taxon>Ascomycota</taxon>
        <taxon>Pezizomycotina</taxon>
        <taxon>Dothideomycetes</taxon>
        <taxon>Dothideomycetidae</taxon>
        <taxon>Mycosphaerellales</taxon>
        <taxon>Mycosphaerellaceae</taxon>
        <taxon>Cercospora</taxon>
    </lineage>
</organism>
<feature type="compositionally biased region" description="Basic residues" evidence="1">
    <location>
        <begin position="1"/>
        <end position="10"/>
    </location>
</feature>
<accession>A0A6A6FC94</accession>
<dbReference type="SMART" id="SM00879">
    <property type="entry name" value="Brix"/>
    <property type="match status" value="1"/>
</dbReference>
<dbReference type="GO" id="GO:0019843">
    <property type="term" value="F:rRNA binding"/>
    <property type="evidence" value="ECO:0007669"/>
    <property type="project" value="InterPro"/>
</dbReference>
<feature type="region of interest" description="Disordered" evidence="1">
    <location>
        <begin position="1"/>
        <end position="36"/>
    </location>
</feature>
<evidence type="ECO:0000256" key="1">
    <source>
        <dbReference type="SAM" id="MobiDB-lite"/>
    </source>
</evidence>
<dbReference type="PANTHER" id="PTHR12661">
    <property type="entry name" value="PETER PAN-RELATED"/>
    <property type="match status" value="1"/>
</dbReference>
<dbReference type="InterPro" id="IPR007109">
    <property type="entry name" value="Brix"/>
</dbReference>
<dbReference type="PROSITE" id="PS50833">
    <property type="entry name" value="BRIX"/>
    <property type="match status" value="1"/>
</dbReference>
<proteinExistence type="predicted"/>
<evidence type="ECO:0000313" key="3">
    <source>
        <dbReference type="EMBL" id="KAF2211026.1"/>
    </source>
</evidence>
<dbReference type="PANTHER" id="PTHR12661:SF5">
    <property type="entry name" value="SUPPRESSOR OF SWI4 1 HOMOLOG"/>
    <property type="match status" value="1"/>
</dbReference>
<feature type="region of interest" description="Disordered" evidence="1">
    <location>
        <begin position="283"/>
        <end position="334"/>
    </location>
</feature>
<dbReference type="OrthoDB" id="10261452at2759"/>
<dbReference type="Proteomes" id="UP000799539">
    <property type="component" value="Unassembled WGS sequence"/>
</dbReference>
<feature type="compositionally biased region" description="Low complexity" evidence="1">
    <location>
        <begin position="316"/>
        <end position="332"/>
    </location>
</feature>
<evidence type="ECO:0000313" key="4">
    <source>
        <dbReference type="Proteomes" id="UP000799539"/>
    </source>
</evidence>
<feature type="domain" description="Brix" evidence="2">
    <location>
        <begin position="38"/>
        <end position="363"/>
    </location>
</feature>
<reference evidence="3" key="1">
    <citation type="journal article" date="2020" name="Stud. Mycol.">
        <title>101 Dothideomycetes genomes: a test case for predicting lifestyles and emergence of pathogens.</title>
        <authorList>
            <person name="Haridas S."/>
            <person name="Albert R."/>
            <person name="Binder M."/>
            <person name="Bloem J."/>
            <person name="Labutti K."/>
            <person name="Salamov A."/>
            <person name="Andreopoulos B."/>
            <person name="Baker S."/>
            <person name="Barry K."/>
            <person name="Bills G."/>
            <person name="Bluhm B."/>
            <person name="Cannon C."/>
            <person name="Castanera R."/>
            <person name="Culley D."/>
            <person name="Daum C."/>
            <person name="Ezra D."/>
            <person name="Gonzalez J."/>
            <person name="Henrissat B."/>
            <person name="Kuo A."/>
            <person name="Liang C."/>
            <person name="Lipzen A."/>
            <person name="Lutzoni F."/>
            <person name="Magnuson J."/>
            <person name="Mondo S."/>
            <person name="Nolan M."/>
            <person name="Ohm R."/>
            <person name="Pangilinan J."/>
            <person name="Park H.-J."/>
            <person name="Ramirez L."/>
            <person name="Alfaro M."/>
            <person name="Sun H."/>
            <person name="Tritt A."/>
            <person name="Yoshinaga Y."/>
            <person name="Zwiers L.-H."/>
            <person name="Turgeon B."/>
            <person name="Goodwin S."/>
            <person name="Spatafora J."/>
            <person name="Crous P."/>
            <person name="Grigoriev I."/>
        </authorList>
    </citation>
    <scope>NUCLEOTIDE SEQUENCE</scope>
    <source>
        <strain evidence="3">SCOH1-5</strain>
    </source>
</reference>
<feature type="compositionally biased region" description="Acidic residues" evidence="1">
    <location>
        <begin position="420"/>
        <end position="441"/>
    </location>
</feature>
<feature type="compositionally biased region" description="Acidic residues" evidence="1">
    <location>
        <begin position="449"/>
        <end position="472"/>
    </location>
</feature>
<protein>
    <recommendedName>
        <fullName evidence="2">Brix domain-containing protein</fullName>
    </recommendedName>
</protein>
<keyword evidence="4" id="KW-1185">Reference proteome</keyword>
<dbReference type="InterPro" id="IPR045112">
    <property type="entry name" value="PPAN-like"/>
</dbReference>
<evidence type="ECO:0000259" key="2">
    <source>
        <dbReference type="PROSITE" id="PS50833"/>
    </source>
</evidence>
<dbReference type="GO" id="GO:0006364">
    <property type="term" value="P:rRNA processing"/>
    <property type="evidence" value="ECO:0007669"/>
    <property type="project" value="InterPro"/>
</dbReference>
<dbReference type="EMBL" id="ML992678">
    <property type="protein sequence ID" value="KAF2211026.1"/>
    <property type="molecule type" value="Genomic_DNA"/>
</dbReference>
<dbReference type="AlphaFoldDB" id="A0A6A6FC94"/>
<dbReference type="GO" id="GO:0000027">
    <property type="term" value="P:ribosomal large subunit assembly"/>
    <property type="evidence" value="ECO:0007669"/>
    <property type="project" value="TreeGrafter"/>
</dbReference>
<sequence length="472" mass="52625">MAKRRTKKYTHVGAAKGGLPQAKGPQGVAKPTSRAPKSMVIRVGASEVGHSVSQLVKDVRNMMGPDTASRLKERRSNKLRDYTAMAGPLGVTSLMLFSKSDSGNTNLRLAYTPRGPTLHFRVEKYSLCKDIYQSMKRPRSGNQEYLTAPLLVMNNFITKDLASMDEKEKVKTKQLEDLVQQMFQGLFPPVNPTRTPINGIKRVLLLDRVPKSASADDNSPPYVLNVRHYAIETRTAKSVPKPLRRLDAAEKLSHSGQKRKRALPNLGKLNDVADYLLDPNAADGFTSGSESEAETDAEVEITTTKQRKLSKHAKKATGANGTQQAGSAATQQKENVEKKGIKLYELGPRMKLRLTKVEEGLCGGKVMWHEYIHKSEAEVKEMEKKHQVRREEKDRRKAEQKANVERKKAEKAERKARGEEVEESDEDEEMDDDGWEDDADDQYLGPGGSEDEMEDDEDGEGAGSEDEEDEEG</sequence>
<dbReference type="Pfam" id="PF04427">
    <property type="entry name" value="Brix"/>
    <property type="match status" value="1"/>
</dbReference>
<gene>
    <name evidence="3" type="ORF">CERZMDRAFT_112847</name>
</gene>
<dbReference type="GO" id="GO:0030687">
    <property type="term" value="C:preribosome, large subunit precursor"/>
    <property type="evidence" value="ECO:0007669"/>
    <property type="project" value="TreeGrafter"/>
</dbReference>
<feature type="compositionally biased region" description="Basic and acidic residues" evidence="1">
    <location>
        <begin position="382"/>
        <end position="419"/>
    </location>
</feature>
<feature type="compositionally biased region" description="Basic residues" evidence="1">
    <location>
        <begin position="305"/>
        <end position="315"/>
    </location>
</feature>
<name>A0A6A6FC94_9PEZI</name>